<evidence type="ECO:0000313" key="2">
    <source>
        <dbReference type="EMBL" id="TFK23344.1"/>
    </source>
</evidence>
<dbReference type="EMBL" id="ML210220">
    <property type="protein sequence ID" value="TFK23344.1"/>
    <property type="molecule type" value="Genomic_DNA"/>
</dbReference>
<accession>A0A5C3KSB0</accession>
<organism evidence="2 3">
    <name type="scientific">Coprinopsis marcescibilis</name>
    <name type="common">Agaric fungus</name>
    <name type="synonym">Psathyrella marcescibilis</name>
    <dbReference type="NCBI Taxonomy" id="230819"/>
    <lineage>
        <taxon>Eukaryota</taxon>
        <taxon>Fungi</taxon>
        <taxon>Dikarya</taxon>
        <taxon>Basidiomycota</taxon>
        <taxon>Agaricomycotina</taxon>
        <taxon>Agaricomycetes</taxon>
        <taxon>Agaricomycetidae</taxon>
        <taxon>Agaricales</taxon>
        <taxon>Agaricineae</taxon>
        <taxon>Psathyrellaceae</taxon>
        <taxon>Coprinopsis</taxon>
    </lineage>
</organism>
<evidence type="ECO:0000313" key="3">
    <source>
        <dbReference type="Proteomes" id="UP000307440"/>
    </source>
</evidence>
<gene>
    <name evidence="2" type="ORF">FA15DRAFT_670540</name>
</gene>
<dbReference type="AlphaFoldDB" id="A0A5C3KSB0"/>
<protein>
    <submittedName>
        <fullName evidence="2">Uncharacterized protein</fullName>
    </submittedName>
</protein>
<dbReference type="Proteomes" id="UP000307440">
    <property type="component" value="Unassembled WGS sequence"/>
</dbReference>
<feature type="region of interest" description="Disordered" evidence="1">
    <location>
        <begin position="33"/>
        <end position="67"/>
    </location>
</feature>
<sequence>MPTSPLYPVSREDCGVTEPQTSFNHLFQQPDFMAFEPDQPHSPALDPLLEAPSTSTPMEDVEDEDDDDEVHQYCYIPSTSSPTSPQLCGFGQSGCGGDAEMDNHPISPVTSYSLSPVSISSSMKRARSRGKTMRILGYEAHEAYSCGIQFSTAVPMGQGKKRAYFN</sequence>
<reference evidence="2 3" key="1">
    <citation type="journal article" date="2019" name="Nat. Ecol. Evol.">
        <title>Megaphylogeny resolves global patterns of mushroom evolution.</title>
        <authorList>
            <person name="Varga T."/>
            <person name="Krizsan K."/>
            <person name="Foldi C."/>
            <person name="Dima B."/>
            <person name="Sanchez-Garcia M."/>
            <person name="Sanchez-Ramirez S."/>
            <person name="Szollosi G.J."/>
            <person name="Szarkandi J.G."/>
            <person name="Papp V."/>
            <person name="Albert L."/>
            <person name="Andreopoulos W."/>
            <person name="Angelini C."/>
            <person name="Antonin V."/>
            <person name="Barry K.W."/>
            <person name="Bougher N.L."/>
            <person name="Buchanan P."/>
            <person name="Buyck B."/>
            <person name="Bense V."/>
            <person name="Catcheside P."/>
            <person name="Chovatia M."/>
            <person name="Cooper J."/>
            <person name="Damon W."/>
            <person name="Desjardin D."/>
            <person name="Finy P."/>
            <person name="Geml J."/>
            <person name="Haridas S."/>
            <person name="Hughes K."/>
            <person name="Justo A."/>
            <person name="Karasinski D."/>
            <person name="Kautmanova I."/>
            <person name="Kiss B."/>
            <person name="Kocsube S."/>
            <person name="Kotiranta H."/>
            <person name="LaButti K.M."/>
            <person name="Lechner B.E."/>
            <person name="Liimatainen K."/>
            <person name="Lipzen A."/>
            <person name="Lukacs Z."/>
            <person name="Mihaltcheva S."/>
            <person name="Morgado L.N."/>
            <person name="Niskanen T."/>
            <person name="Noordeloos M.E."/>
            <person name="Ohm R.A."/>
            <person name="Ortiz-Santana B."/>
            <person name="Ovrebo C."/>
            <person name="Racz N."/>
            <person name="Riley R."/>
            <person name="Savchenko A."/>
            <person name="Shiryaev A."/>
            <person name="Soop K."/>
            <person name="Spirin V."/>
            <person name="Szebenyi C."/>
            <person name="Tomsovsky M."/>
            <person name="Tulloss R.E."/>
            <person name="Uehling J."/>
            <person name="Grigoriev I.V."/>
            <person name="Vagvolgyi C."/>
            <person name="Papp T."/>
            <person name="Martin F.M."/>
            <person name="Miettinen O."/>
            <person name="Hibbett D.S."/>
            <person name="Nagy L.G."/>
        </authorList>
    </citation>
    <scope>NUCLEOTIDE SEQUENCE [LARGE SCALE GENOMIC DNA]</scope>
    <source>
        <strain evidence="2 3">CBS 121175</strain>
    </source>
</reference>
<evidence type="ECO:0000256" key="1">
    <source>
        <dbReference type="SAM" id="MobiDB-lite"/>
    </source>
</evidence>
<proteinExistence type="predicted"/>
<name>A0A5C3KSB0_COPMA</name>
<keyword evidence="3" id="KW-1185">Reference proteome</keyword>